<evidence type="ECO:0000313" key="1">
    <source>
        <dbReference type="EMBL" id="KAL1849378.1"/>
    </source>
</evidence>
<dbReference type="Proteomes" id="UP001586593">
    <property type="component" value="Unassembled WGS sequence"/>
</dbReference>
<keyword evidence="2" id="KW-1185">Reference proteome</keyword>
<name>A0ABR3VZL6_9PEZI</name>
<comment type="caution">
    <text evidence="1">The sequence shown here is derived from an EMBL/GenBank/DDBJ whole genome shotgun (WGS) entry which is preliminary data.</text>
</comment>
<reference evidence="1 2" key="1">
    <citation type="journal article" date="2024" name="Commun. Biol.">
        <title>Comparative genomic analysis of thermophilic fungi reveals convergent evolutionary adaptations and gene losses.</title>
        <authorList>
            <person name="Steindorff A.S."/>
            <person name="Aguilar-Pontes M.V."/>
            <person name="Robinson A.J."/>
            <person name="Andreopoulos B."/>
            <person name="LaButti K."/>
            <person name="Kuo A."/>
            <person name="Mondo S."/>
            <person name="Riley R."/>
            <person name="Otillar R."/>
            <person name="Haridas S."/>
            <person name="Lipzen A."/>
            <person name="Grimwood J."/>
            <person name="Schmutz J."/>
            <person name="Clum A."/>
            <person name="Reid I.D."/>
            <person name="Moisan M.C."/>
            <person name="Butler G."/>
            <person name="Nguyen T.T.M."/>
            <person name="Dewar K."/>
            <person name="Conant G."/>
            <person name="Drula E."/>
            <person name="Henrissat B."/>
            <person name="Hansel C."/>
            <person name="Singer S."/>
            <person name="Hutchinson M.I."/>
            <person name="de Vries R.P."/>
            <person name="Natvig D.O."/>
            <person name="Powell A.J."/>
            <person name="Tsang A."/>
            <person name="Grigoriev I.V."/>
        </authorList>
    </citation>
    <scope>NUCLEOTIDE SEQUENCE [LARGE SCALE GENOMIC DNA]</scope>
    <source>
        <strain evidence="1 2">ATCC 24622</strain>
    </source>
</reference>
<protein>
    <submittedName>
        <fullName evidence="1">Uncharacterized protein</fullName>
    </submittedName>
</protein>
<organism evidence="1 2">
    <name type="scientific">Phialemonium thermophilum</name>
    <dbReference type="NCBI Taxonomy" id="223376"/>
    <lineage>
        <taxon>Eukaryota</taxon>
        <taxon>Fungi</taxon>
        <taxon>Dikarya</taxon>
        <taxon>Ascomycota</taxon>
        <taxon>Pezizomycotina</taxon>
        <taxon>Sordariomycetes</taxon>
        <taxon>Sordariomycetidae</taxon>
        <taxon>Cephalothecales</taxon>
        <taxon>Cephalothecaceae</taxon>
        <taxon>Phialemonium</taxon>
    </lineage>
</organism>
<accession>A0ABR3VZL6</accession>
<gene>
    <name evidence="1" type="ORF">VTK73DRAFT_9894</name>
</gene>
<evidence type="ECO:0000313" key="2">
    <source>
        <dbReference type="Proteomes" id="UP001586593"/>
    </source>
</evidence>
<proteinExistence type="predicted"/>
<sequence>MNGRESRAGKIHGYHLSSPFSPQVPAHLSHFEHELAFLTSSILSQNSHAHNNIGSAGTVHLFPFCVLAESHCSSFLVHVPGHLEFLPPTINFGTRPTLPVLTSPTSTQLLAVLTDLTDLTVLLCTTLFTASIARCIPTRILILRPYCTSPQGILQRRF</sequence>
<dbReference type="EMBL" id="JAZHXJ010000877">
    <property type="protein sequence ID" value="KAL1849378.1"/>
    <property type="molecule type" value="Genomic_DNA"/>
</dbReference>